<dbReference type="InterPro" id="IPR029787">
    <property type="entry name" value="Nucleotide_cyclase"/>
</dbReference>
<evidence type="ECO:0008006" key="4">
    <source>
        <dbReference type="Google" id="ProtNLM"/>
    </source>
</evidence>
<evidence type="ECO:0000313" key="3">
    <source>
        <dbReference type="Proteomes" id="UP000730482"/>
    </source>
</evidence>
<feature type="compositionally biased region" description="Low complexity" evidence="1">
    <location>
        <begin position="198"/>
        <end position="207"/>
    </location>
</feature>
<dbReference type="SUPFAM" id="SSF55073">
    <property type="entry name" value="Nucleotide cyclase"/>
    <property type="match status" value="1"/>
</dbReference>
<dbReference type="RefSeq" id="WP_212009713.1">
    <property type="nucleotide sequence ID" value="NZ_JAAFYZ010000042.1"/>
</dbReference>
<comment type="caution">
    <text evidence="2">The sequence shown here is derived from an EMBL/GenBank/DDBJ whole genome shotgun (WGS) entry which is preliminary data.</text>
</comment>
<gene>
    <name evidence="2" type="ORF">KGQ19_14820</name>
</gene>
<accession>A0ABS5KQ23</accession>
<dbReference type="Gene3D" id="3.30.70.1230">
    <property type="entry name" value="Nucleotide cyclase"/>
    <property type="match status" value="1"/>
</dbReference>
<evidence type="ECO:0000256" key="1">
    <source>
        <dbReference type="SAM" id="MobiDB-lite"/>
    </source>
</evidence>
<evidence type="ECO:0000313" key="2">
    <source>
        <dbReference type="EMBL" id="MBS2548138.1"/>
    </source>
</evidence>
<feature type="region of interest" description="Disordered" evidence="1">
    <location>
        <begin position="193"/>
        <end position="219"/>
    </location>
</feature>
<name>A0ABS5KQ23_9ACTN</name>
<sequence length="251" mass="26913">MNAVPEYRALLAVDVEGSSGRGNPALMTIRRTLAQALAESVERSGIVWERCLREDLGDGIRLIAPEGAGRAAFIHPLIVELGARLRAHNRYAGSLTRIRLRVAVHAGDVIVGPDGAHAGASLAVLARMLDARASREALKREPESTPLVLLISDHVYEETVRHGYPGMDPGEFESVEIAEKEYTARGWLHVPGRRARQAADSAGTAAAPDSRPNTVPNTAPDTAVMIVEAHDRAHAHGVGSGTMNVHYHGDE</sequence>
<dbReference type="Proteomes" id="UP000730482">
    <property type="component" value="Unassembled WGS sequence"/>
</dbReference>
<keyword evidence="3" id="KW-1185">Reference proteome</keyword>
<reference evidence="2 3" key="1">
    <citation type="submission" date="2020-02" db="EMBL/GenBank/DDBJ databases">
        <title>Acidophilic actinobacteria isolated from forest soil.</title>
        <authorList>
            <person name="Golinska P."/>
        </authorList>
    </citation>
    <scope>NUCLEOTIDE SEQUENCE [LARGE SCALE GENOMIC DNA]</scope>
    <source>
        <strain evidence="2 3">NL8</strain>
    </source>
</reference>
<proteinExistence type="predicted"/>
<organism evidence="2 3">
    <name type="scientific">Catenulispora pinistramenti</name>
    <dbReference type="NCBI Taxonomy" id="2705254"/>
    <lineage>
        <taxon>Bacteria</taxon>
        <taxon>Bacillati</taxon>
        <taxon>Actinomycetota</taxon>
        <taxon>Actinomycetes</taxon>
        <taxon>Catenulisporales</taxon>
        <taxon>Catenulisporaceae</taxon>
        <taxon>Catenulispora</taxon>
    </lineage>
</organism>
<dbReference type="EMBL" id="JAAFYZ010000042">
    <property type="protein sequence ID" value="MBS2548138.1"/>
    <property type="molecule type" value="Genomic_DNA"/>
</dbReference>
<protein>
    <recommendedName>
        <fullName evidence="4">Guanylate cyclase domain-containing protein</fullName>
    </recommendedName>
</protein>